<feature type="transmembrane region" description="Helical" evidence="11">
    <location>
        <begin position="485"/>
        <end position="503"/>
    </location>
</feature>
<feature type="chain" id="PRO_5029001532" description="glucuronosyltransferase" evidence="12">
    <location>
        <begin position="21"/>
        <end position="521"/>
    </location>
</feature>
<dbReference type="GO" id="GO:0015020">
    <property type="term" value="F:glucuronosyltransferase activity"/>
    <property type="evidence" value="ECO:0007669"/>
    <property type="project" value="UniProtKB-EC"/>
</dbReference>
<sequence length="521" mass="58867">MTVASRILLCLALLFAVANAGKVLIYNPHVSHSHFVFQNELADILVDAGHNVTMLIPELDPEEIKVKTKANVIIRSPPKNHYNIEMNNQGMFWSGASISMFSMYSLVEKFKENQNGQCDRLFADEKFAQFMREQKFDIGMLEPIDPCGTMYFKYINVTNFVTSSPMALYDNYGTIFGLPGRSQCTIVCTDWLPTMGLVERAKNFFVAYVSAMVFKHSTHYEAISAKYNLDYDYNDGIAGARYFFLNTEEHMDFPRPISHKTIYIGGITIKPNTGNGLPEDLEKRFESAEKVVLVSFGSIAKSSVMPDAFKKAFISMFEAYPETTFIWKYENVSSDPAAHLPNVIISPWIPQKAILAHPKTIAFITHGGMNSITEVAHAGIPIVAIPLFSDQYRNAKMLEYRKTAVIVEKAEITPESLIEAMKTVTSDEYRKRAADLASVIGSKPISPKQRFLMYFEHALAHGGAPDFLDMETRHFSTIRYYDLDLVAGALLILLIVLYVFYRFGKFLVSIVKRNNVKVKKN</sequence>
<dbReference type="AlphaFoldDB" id="A0A7E4W8H5"/>
<evidence type="ECO:0000256" key="2">
    <source>
        <dbReference type="ARBA" id="ARBA00009995"/>
    </source>
</evidence>
<keyword evidence="4" id="KW-0328">Glycosyltransferase</keyword>
<dbReference type="FunFam" id="3.40.50.2000:FF:000038">
    <property type="entry name" value="UDP-GlucuronosylTransferase"/>
    <property type="match status" value="1"/>
</dbReference>
<reference evidence="13" key="1">
    <citation type="journal article" date="2013" name="Genetics">
        <title>The draft genome and transcriptome of Panagrellus redivivus are shaped by the harsh demands of a free-living lifestyle.</title>
        <authorList>
            <person name="Srinivasan J."/>
            <person name="Dillman A.R."/>
            <person name="Macchietto M.G."/>
            <person name="Heikkinen L."/>
            <person name="Lakso M."/>
            <person name="Fracchia K.M."/>
            <person name="Antoshechkin I."/>
            <person name="Mortazavi A."/>
            <person name="Wong G."/>
            <person name="Sternberg P.W."/>
        </authorList>
    </citation>
    <scope>NUCLEOTIDE SEQUENCE [LARGE SCALE GENOMIC DNA]</scope>
    <source>
        <strain evidence="13">MT8872</strain>
    </source>
</reference>
<evidence type="ECO:0000256" key="1">
    <source>
        <dbReference type="ARBA" id="ARBA00004167"/>
    </source>
</evidence>
<dbReference type="PANTHER" id="PTHR48043">
    <property type="entry name" value="EG:EG0003.4 PROTEIN-RELATED"/>
    <property type="match status" value="1"/>
</dbReference>
<organism evidence="13 14">
    <name type="scientific">Panagrellus redivivus</name>
    <name type="common">Microworm</name>
    <dbReference type="NCBI Taxonomy" id="6233"/>
    <lineage>
        <taxon>Eukaryota</taxon>
        <taxon>Metazoa</taxon>
        <taxon>Ecdysozoa</taxon>
        <taxon>Nematoda</taxon>
        <taxon>Chromadorea</taxon>
        <taxon>Rhabditida</taxon>
        <taxon>Tylenchina</taxon>
        <taxon>Panagrolaimomorpha</taxon>
        <taxon>Panagrolaimoidea</taxon>
        <taxon>Panagrolaimidae</taxon>
        <taxon>Panagrellus</taxon>
    </lineage>
</organism>
<keyword evidence="7 12" id="KW-0732">Signal</keyword>
<comment type="similarity">
    <text evidence="2">Belongs to the UDP-glycosyltransferase family.</text>
</comment>
<reference evidence="14" key="2">
    <citation type="submission" date="2020-10" db="UniProtKB">
        <authorList>
            <consortium name="WormBaseParasite"/>
        </authorList>
    </citation>
    <scope>IDENTIFICATION</scope>
</reference>
<accession>A0A7E4W8H5</accession>
<protein>
    <recommendedName>
        <fullName evidence="3">glucuronosyltransferase</fullName>
        <ecNumber evidence="3">2.4.1.17</ecNumber>
    </recommendedName>
</protein>
<evidence type="ECO:0000313" key="13">
    <source>
        <dbReference type="Proteomes" id="UP000492821"/>
    </source>
</evidence>
<dbReference type="WBParaSite" id="Pan_g8597.t1">
    <property type="protein sequence ID" value="Pan_g8597.t1"/>
    <property type="gene ID" value="Pan_g8597"/>
</dbReference>
<keyword evidence="5" id="KW-0808">Transferase</keyword>
<evidence type="ECO:0000256" key="3">
    <source>
        <dbReference type="ARBA" id="ARBA00012544"/>
    </source>
</evidence>
<evidence type="ECO:0000256" key="12">
    <source>
        <dbReference type="SAM" id="SignalP"/>
    </source>
</evidence>
<comment type="subcellular location">
    <subcellularLocation>
        <location evidence="1">Membrane</location>
        <topology evidence="1">Single-pass membrane protein</topology>
    </subcellularLocation>
</comment>
<dbReference type="Gene3D" id="3.40.50.2000">
    <property type="entry name" value="Glycogen Phosphorylase B"/>
    <property type="match status" value="1"/>
</dbReference>
<evidence type="ECO:0000256" key="4">
    <source>
        <dbReference type="ARBA" id="ARBA00022676"/>
    </source>
</evidence>
<dbReference type="PANTHER" id="PTHR48043:SF23">
    <property type="entry name" value="UDP-GLUCURONOSYLTRANSFERASE"/>
    <property type="match status" value="1"/>
</dbReference>
<proteinExistence type="inferred from homology"/>
<evidence type="ECO:0000256" key="6">
    <source>
        <dbReference type="ARBA" id="ARBA00022692"/>
    </source>
</evidence>
<evidence type="ECO:0000256" key="9">
    <source>
        <dbReference type="ARBA" id="ARBA00023136"/>
    </source>
</evidence>
<dbReference type="GO" id="GO:0016020">
    <property type="term" value="C:membrane"/>
    <property type="evidence" value="ECO:0007669"/>
    <property type="project" value="UniProtKB-SubCell"/>
</dbReference>
<feature type="signal peptide" evidence="12">
    <location>
        <begin position="1"/>
        <end position="20"/>
    </location>
</feature>
<dbReference type="CDD" id="cd03784">
    <property type="entry name" value="GT1_Gtf-like"/>
    <property type="match status" value="1"/>
</dbReference>
<keyword evidence="13" id="KW-1185">Reference proteome</keyword>
<keyword evidence="8 11" id="KW-1133">Transmembrane helix</keyword>
<dbReference type="EC" id="2.4.1.17" evidence="3"/>
<name>A0A7E4W8H5_PANRE</name>
<evidence type="ECO:0000256" key="11">
    <source>
        <dbReference type="SAM" id="Phobius"/>
    </source>
</evidence>
<keyword evidence="9 11" id="KW-0472">Membrane</keyword>
<dbReference type="SUPFAM" id="SSF53756">
    <property type="entry name" value="UDP-Glycosyltransferase/glycogen phosphorylase"/>
    <property type="match status" value="1"/>
</dbReference>
<evidence type="ECO:0000256" key="8">
    <source>
        <dbReference type="ARBA" id="ARBA00022989"/>
    </source>
</evidence>
<evidence type="ECO:0000256" key="5">
    <source>
        <dbReference type="ARBA" id="ARBA00022679"/>
    </source>
</evidence>
<evidence type="ECO:0000313" key="14">
    <source>
        <dbReference type="WBParaSite" id="Pan_g8597.t1"/>
    </source>
</evidence>
<dbReference type="Pfam" id="PF00201">
    <property type="entry name" value="UDPGT"/>
    <property type="match status" value="1"/>
</dbReference>
<dbReference type="InterPro" id="IPR050271">
    <property type="entry name" value="UDP-glycosyltransferase"/>
</dbReference>
<comment type="catalytic activity">
    <reaction evidence="10">
        <text>glucuronate acceptor + UDP-alpha-D-glucuronate = acceptor beta-D-glucuronoside + UDP + H(+)</text>
        <dbReference type="Rhea" id="RHEA:21032"/>
        <dbReference type="ChEBI" id="CHEBI:15378"/>
        <dbReference type="ChEBI" id="CHEBI:58052"/>
        <dbReference type="ChEBI" id="CHEBI:58223"/>
        <dbReference type="ChEBI" id="CHEBI:132367"/>
        <dbReference type="ChEBI" id="CHEBI:132368"/>
        <dbReference type="EC" id="2.4.1.17"/>
    </reaction>
</comment>
<evidence type="ECO:0000256" key="7">
    <source>
        <dbReference type="ARBA" id="ARBA00022729"/>
    </source>
</evidence>
<dbReference type="Proteomes" id="UP000492821">
    <property type="component" value="Unassembled WGS sequence"/>
</dbReference>
<keyword evidence="6 11" id="KW-0812">Transmembrane</keyword>
<dbReference type="InterPro" id="IPR002213">
    <property type="entry name" value="UDP_glucos_trans"/>
</dbReference>
<evidence type="ECO:0000256" key="10">
    <source>
        <dbReference type="ARBA" id="ARBA00047475"/>
    </source>
</evidence>